<dbReference type="EMBL" id="AXCM01008640">
    <property type="status" value="NOT_ANNOTATED_CDS"/>
    <property type="molecule type" value="Genomic_DNA"/>
</dbReference>
<evidence type="ECO:0000313" key="1">
    <source>
        <dbReference type="EnsemblMetazoa" id="ACUA014829-PA"/>
    </source>
</evidence>
<dbReference type="Proteomes" id="UP000075883">
    <property type="component" value="Unassembled WGS sequence"/>
</dbReference>
<evidence type="ECO:0000313" key="2">
    <source>
        <dbReference type="Proteomes" id="UP000075883"/>
    </source>
</evidence>
<name>A0A182MCD1_9DIPT</name>
<reference evidence="1" key="2">
    <citation type="submission" date="2020-05" db="UniProtKB">
        <authorList>
            <consortium name="EnsemblMetazoa"/>
        </authorList>
    </citation>
    <scope>IDENTIFICATION</scope>
    <source>
        <strain evidence="1">A-37</strain>
    </source>
</reference>
<sequence length="109" mass="12150">MEQNSCLPPCVYSAAIERKPQILLRVHYVQRRAIHPAIGVTAIVPRTHRSRYHRPRGLRNFRGLYLVGEEVVVVELKLFVVAALVLAATVLGVVDDVIVNAEDAPEEEA</sequence>
<proteinExistence type="predicted"/>
<reference evidence="2" key="1">
    <citation type="submission" date="2013-09" db="EMBL/GenBank/DDBJ databases">
        <title>The Genome Sequence of Anopheles culicifacies species A.</title>
        <authorList>
            <consortium name="The Broad Institute Genomics Platform"/>
            <person name="Neafsey D.E."/>
            <person name="Besansky N."/>
            <person name="Howell P."/>
            <person name="Walton C."/>
            <person name="Young S.K."/>
            <person name="Zeng Q."/>
            <person name="Gargeya S."/>
            <person name="Fitzgerald M."/>
            <person name="Haas B."/>
            <person name="Abouelleil A."/>
            <person name="Allen A.W."/>
            <person name="Alvarado L."/>
            <person name="Arachchi H.M."/>
            <person name="Berlin A.M."/>
            <person name="Chapman S.B."/>
            <person name="Gainer-Dewar J."/>
            <person name="Goldberg J."/>
            <person name="Griggs A."/>
            <person name="Gujja S."/>
            <person name="Hansen M."/>
            <person name="Howarth C."/>
            <person name="Imamovic A."/>
            <person name="Ireland A."/>
            <person name="Larimer J."/>
            <person name="McCowan C."/>
            <person name="Murphy C."/>
            <person name="Pearson M."/>
            <person name="Poon T.W."/>
            <person name="Priest M."/>
            <person name="Roberts A."/>
            <person name="Saif S."/>
            <person name="Shea T."/>
            <person name="Sisk P."/>
            <person name="Sykes S."/>
            <person name="Wortman J."/>
            <person name="Nusbaum C."/>
            <person name="Birren B."/>
        </authorList>
    </citation>
    <scope>NUCLEOTIDE SEQUENCE [LARGE SCALE GENOMIC DNA]</scope>
    <source>
        <strain evidence="2">A-37</strain>
    </source>
</reference>
<keyword evidence="2" id="KW-1185">Reference proteome</keyword>
<dbReference type="EnsemblMetazoa" id="ACUA014829-RA">
    <property type="protein sequence ID" value="ACUA014829-PA"/>
    <property type="gene ID" value="ACUA014829"/>
</dbReference>
<dbReference type="AlphaFoldDB" id="A0A182MCD1"/>
<dbReference type="VEuPathDB" id="VectorBase:ACUA014829"/>
<accession>A0A182MCD1</accession>
<organism evidence="1 2">
    <name type="scientific">Anopheles culicifacies</name>
    <dbReference type="NCBI Taxonomy" id="139723"/>
    <lineage>
        <taxon>Eukaryota</taxon>
        <taxon>Metazoa</taxon>
        <taxon>Ecdysozoa</taxon>
        <taxon>Arthropoda</taxon>
        <taxon>Hexapoda</taxon>
        <taxon>Insecta</taxon>
        <taxon>Pterygota</taxon>
        <taxon>Neoptera</taxon>
        <taxon>Endopterygota</taxon>
        <taxon>Diptera</taxon>
        <taxon>Nematocera</taxon>
        <taxon>Culicoidea</taxon>
        <taxon>Culicidae</taxon>
        <taxon>Anophelinae</taxon>
        <taxon>Anopheles</taxon>
        <taxon>culicifacies species complex</taxon>
    </lineage>
</organism>
<protein>
    <submittedName>
        <fullName evidence="1">Uncharacterized protein</fullName>
    </submittedName>
</protein>
<dbReference type="EMBL" id="AXCM01008641">
    <property type="status" value="NOT_ANNOTATED_CDS"/>
    <property type="molecule type" value="Genomic_DNA"/>
</dbReference>